<dbReference type="GO" id="GO:0032259">
    <property type="term" value="P:methylation"/>
    <property type="evidence" value="ECO:0007669"/>
    <property type="project" value="UniProtKB-KW"/>
</dbReference>
<evidence type="ECO:0000256" key="2">
    <source>
        <dbReference type="ARBA" id="ARBA00022552"/>
    </source>
</evidence>
<evidence type="ECO:0000256" key="1">
    <source>
        <dbReference type="ARBA" id="ARBA00022490"/>
    </source>
</evidence>
<sequence length="237" mass="26847">MKGKLYLIPSALSEVSSSHYIPPYNIEVIRSVKHFIVENARTARRFLKFALPELNISELVIVEMDKHNPQESVAELADPLLQGYSVGLLSEAGCPAVADPGSRIVEWAHKKGVEVIPLVGPSSILLALMGSGFNGQRFAFKGYLPIDDRERASVLKEMERRISKEDETQIFIETPYRNVKLIEELVRQLPSQLRLCVAVNLTDDKQQKVVTKSLTEWKKEKDLSDWLHKHPAIFLLF</sequence>
<dbReference type="Proteomes" id="UP000030101">
    <property type="component" value="Unassembled WGS sequence"/>
</dbReference>
<dbReference type="Pfam" id="PF00590">
    <property type="entry name" value="TP_methylase"/>
    <property type="match status" value="1"/>
</dbReference>
<dbReference type="PANTHER" id="PTHR46111">
    <property type="entry name" value="RIBOSOMAL RNA SMALL SUBUNIT METHYLTRANSFERASE I"/>
    <property type="match status" value="1"/>
</dbReference>
<evidence type="ECO:0000313" key="7">
    <source>
        <dbReference type="EMBL" id="KGN92759.1"/>
    </source>
</evidence>
<keyword evidence="5" id="KW-0949">S-adenosyl-L-methionine</keyword>
<evidence type="ECO:0000256" key="3">
    <source>
        <dbReference type="ARBA" id="ARBA00022603"/>
    </source>
</evidence>
<accession>A0ABR4XLK0</accession>
<evidence type="ECO:0000256" key="4">
    <source>
        <dbReference type="ARBA" id="ARBA00022679"/>
    </source>
</evidence>
<dbReference type="GO" id="GO:0008168">
    <property type="term" value="F:methyltransferase activity"/>
    <property type="evidence" value="ECO:0007669"/>
    <property type="project" value="UniProtKB-KW"/>
</dbReference>
<dbReference type="EMBL" id="JQZV01000008">
    <property type="protein sequence ID" value="KGN92759.1"/>
    <property type="molecule type" value="Genomic_DNA"/>
</dbReference>
<dbReference type="PIRSF" id="PIRSF005917">
    <property type="entry name" value="MTase_YraL"/>
    <property type="match status" value="1"/>
</dbReference>
<evidence type="ECO:0000256" key="5">
    <source>
        <dbReference type="ARBA" id="ARBA00022691"/>
    </source>
</evidence>
<keyword evidence="1" id="KW-0963">Cytoplasm</keyword>
<evidence type="ECO:0000259" key="6">
    <source>
        <dbReference type="Pfam" id="PF00590"/>
    </source>
</evidence>
<keyword evidence="8" id="KW-1185">Reference proteome</keyword>
<proteinExistence type="predicted"/>
<dbReference type="InterPro" id="IPR014777">
    <property type="entry name" value="4pyrrole_Mease_sub1"/>
</dbReference>
<keyword evidence="2" id="KW-0698">rRNA processing</keyword>
<dbReference type="PANTHER" id="PTHR46111:SF2">
    <property type="entry name" value="SAM-DEPENDENT METHYLTRANSFERASE"/>
    <property type="match status" value="1"/>
</dbReference>
<dbReference type="Gene3D" id="3.30.950.10">
    <property type="entry name" value="Methyltransferase, Cobalt-precorrin-4 Transmethylase, Domain 2"/>
    <property type="match status" value="1"/>
</dbReference>
<protein>
    <submittedName>
        <fullName evidence="7">SAM-dependent methyltransferase</fullName>
    </submittedName>
</protein>
<name>A0ABR4XLK0_9PORP</name>
<dbReference type="CDD" id="cd11649">
    <property type="entry name" value="RsmI_like"/>
    <property type="match status" value="1"/>
</dbReference>
<dbReference type="RefSeq" id="WP_036790162.1">
    <property type="nucleotide sequence ID" value="NZ_JQZV01000008.1"/>
</dbReference>
<gene>
    <name evidence="7" type="ORF">HQ43_04550</name>
</gene>
<dbReference type="InterPro" id="IPR008189">
    <property type="entry name" value="rRNA_ssu_MeTfrase_I"/>
</dbReference>
<keyword evidence="4" id="KW-0808">Transferase</keyword>
<dbReference type="InterPro" id="IPR014776">
    <property type="entry name" value="4pyrrole_Mease_sub2"/>
</dbReference>
<evidence type="ECO:0000313" key="8">
    <source>
        <dbReference type="Proteomes" id="UP000030101"/>
    </source>
</evidence>
<comment type="caution">
    <text evidence="7">The sequence shown here is derived from an EMBL/GenBank/DDBJ whole genome shotgun (WGS) entry which is preliminary data.</text>
</comment>
<dbReference type="SUPFAM" id="SSF53790">
    <property type="entry name" value="Tetrapyrrole methylase"/>
    <property type="match status" value="1"/>
</dbReference>
<feature type="domain" description="Tetrapyrrole methylase" evidence="6">
    <location>
        <begin position="24"/>
        <end position="215"/>
    </location>
</feature>
<dbReference type="InterPro" id="IPR035996">
    <property type="entry name" value="4pyrrol_Methylase_sf"/>
</dbReference>
<reference evidence="7 8" key="1">
    <citation type="submission" date="2014-08" db="EMBL/GenBank/DDBJ databases">
        <title>Porphyromonas canoris strain:OH2762 Genome sequencing.</title>
        <authorList>
            <person name="Wallis C."/>
            <person name="Deusch O."/>
            <person name="O'Flynn C."/>
            <person name="Davis I."/>
            <person name="Jospin G."/>
            <person name="Darling A.E."/>
            <person name="Coil D.A."/>
            <person name="Alexiev A."/>
            <person name="Horsfall A."/>
            <person name="Kirkwood N."/>
            <person name="Harris S."/>
            <person name="Eisen J.A."/>
        </authorList>
    </citation>
    <scope>NUCLEOTIDE SEQUENCE [LARGE SCALE GENOMIC DNA]</scope>
    <source>
        <strain evidence="8">COT-108 OH2762</strain>
    </source>
</reference>
<dbReference type="InterPro" id="IPR000878">
    <property type="entry name" value="4pyrrol_Mease"/>
</dbReference>
<keyword evidence="3 7" id="KW-0489">Methyltransferase</keyword>
<dbReference type="Gene3D" id="3.40.1010.10">
    <property type="entry name" value="Cobalt-precorrin-4 Transmethylase, Domain 1"/>
    <property type="match status" value="1"/>
</dbReference>
<organism evidence="7 8">
    <name type="scientific">Porphyromonas canoris</name>
    <dbReference type="NCBI Taxonomy" id="36875"/>
    <lineage>
        <taxon>Bacteria</taxon>
        <taxon>Pseudomonadati</taxon>
        <taxon>Bacteroidota</taxon>
        <taxon>Bacteroidia</taxon>
        <taxon>Bacteroidales</taxon>
        <taxon>Porphyromonadaceae</taxon>
        <taxon>Porphyromonas</taxon>
    </lineage>
</organism>